<dbReference type="InterPro" id="IPR032710">
    <property type="entry name" value="NTF2-like_dom_sf"/>
</dbReference>
<dbReference type="Pfam" id="PF12680">
    <property type="entry name" value="SnoaL_2"/>
    <property type="match status" value="1"/>
</dbReference>
<dbReference type="InterPro" id="IPR037401">
    <property type="entry name" value="SnoaL-like"/>
</dbReference>
<keyword evidence="4" id="KW-1185">Reference proteome</keyword>
<organism evidence="3 4">
    <name type="scientific">Nonomuraea salmonea</name>
    <dbReference type="NCBI Taxonomy" id="46181"/>
    <lineage>
        <taxon>Bacteria</taxon>
        <taxon>Bacillati</taxon>
        <taxon>Actinomycetota</taxon>
        <taxon>Actinomycetes</taxon>
        <taxon>Streptosporangiales</taxon>
        <taxon>Streptosporangiaceae</taxon>
        <taxon>Nonomuraea</taxon>
    </lineage>
</organism>
<gene>
    <name evidence="3" type="ORF">ACFFR3_28590</name>
</gene>
<dbReference type="Gene3D" id="3.10.450.50">
    <property type="match status" value="1"/>
</dbReference>
<evidence type="ECO:0000313" key="4">
    <source>
        <dbReference type="Proteomes" id="UP001589568"/>
    </source>
</evidence>
<feature type="region of interest" description="Disordered" evidence="1">
    <location>
        <begin position="37"/>
        <end position="84"/>
    </location>
</feature>
<name>A0ABV5NT28_9ACTN</name>
<evidence type="ECO:0000256" key="1">
    <source>
        <dbReference type="SAM" id="MobiDB-lite"/>
    </source>
</evidence>
<comment type="caution">
    <text evidence="3">The sequence shown here is derived from an EMBL/GenBank/DDBJ whole genome shotgun (WGS) entry which is preliminary data.</text>
</comment>
<feature type="domain" description="SnoaL-like" evidence="2">
    <location>
        <begin position="89"/>
        <end position="181"/>
    </location>
</feature>
<protein>
    <submittedName>
        <fullName evidence="3">Nuclear transport factor 2 family protein</fullName>
    </submittedName>
</protein>
<sequence length="187" mass="18877">MRTGPVIAGTAVAVLVVVGVAAVAGSDFLRAGAAGSAQSPAAPAASPGRPDPAASPGRPDPAASPGRPDPAASPGRSDPAERRELNPAARRYLDAVAARDADALAAAFAPDGLVVDVGREIRGRDAIRRWAADEVIGGVYELLGSTPRAGGVSMLVRFQPGGVGGFRANYHFDITDGLITQATLEYA</sequence>
<reference evidence="3 4" key="1">
    <citation type="submission" date="2024-09" db="EMBL/GenBank/DDBJ databases">
        <authorList>
            <person name="Sun Q."/>
            <person name="Mori K."/>
        </authorList>
    </citation>
    <scope>NUCLEOTIDE SEQUENCE [LARGE SCALE GENOMIC DNA]</scope>
    <source>
        <strain evidence="3 4">JCM 3324</strain>
    </source>
</reference>
<evidence type="ECO:0000313" key="3">
    <source>
        <dbReference type="EMBL" id="MFB9473471.1"/>
    </source>
</evidence>
<dbReference type="RefSeq" id="WP_345389032.1">
    <property type="nucleotide sequence ID" value="NZ_BAAAXS010000001.1"/>
</dbReference>
<accession>A0ABV5NT28</accession>
<feature type="compositionally biased region" description="Low complexity" evidence="1">
    <location>
        <begin position="37"/>
        <end position="76"/>
    </location>
</feature>
<dbReference type="Proteomes" id="UP001589568">
    <property type="component" value="Unassembled WGS sequence"/>
</dbReference>
<evidence type="ECO:0000259" key="2">
    <source>
        <dbReference type="Pfam" id="PF12680"/>
    </source>
</evidence>
<dbReference type="SUPFAM" id="SSF54427">
    <property type="entry name" value="NTF2-like"/>
    <property type="match status" value="1"/>
</dbReference>
<proteinExistence type="predicted"/>
<dbReference type="EMBL" id="JBHMCF010000034">
    <property type="protein sequence ID" value="MFB9473471.1"/>
    <property type="molecule type" value="Genomic_DNA"/>
</dbReference>